<accession>A0ABV0X005</accession>
<feature type="compositionally biased region" description="Low complexity" evidence="3">
    <location>
        <begin position="185"/>
        <end position="196"/>
    </location>
</feature>
<dbReference type="Proteomes" id="UP001444071">
    <property type="component" value="Unassembled WGS sequence"/>
</dbReference>
<dbReference type="PANTHER" id="PTHR16435:SF3">
    <property type="entry name" value="SPERMATOGENESIS-ASSOCIATED PROTEIN 6"/>
    <property type="match status" value="1"/>
</dbReference>
<protein>
    <recommendedName>
        <fullName evidence="4">Spermatogenesis-associated protein 6 N-terminal domain-containing protein</fullName>
    </recommendedName>
</protein>
<evidence type="ECO:0000313" key="5">
    <source>
        <dbReference type="EMBL" id="MEQ2275223.1"/>
    </source>
</evidence>
<keyword evidence="6" id="KW-1185">Reference proteome</keyword>
<dbReference type="Pfam" id="PF14909">
    <property type="entry name" value="SPATA6"/>
    <property type="match status" value="1"/>
</dbReference>
<feature type="region of interest" description="Disordered" evidence="3">
    <location>
        <begin position="325"/>
        <end position="411"/>
    </location>
</feature>
<feature type="region of interest" description="Disordered" evidence="3">
    <location>
        <begin position="164"/>
        <end position="201"/>
    </location>
</feature>
<dbReference type="PANTHER" id="PTHR16435">
    <property type="entry name" value="SPERMATOGENESIS-ASSOCIATED PROTEIN 6 SPATA6"/>
    <property type="match status" value="1"/>
</dbReference>
<feature type="compositionally biased region" description="Low complexity" evidence="3">
    <location>
        <begin position="325"/>
        <end position="338"/>
    </location>
</feature>
<comment type="caution">
    <text evidence="5">The sequence shown here is derived from an EMBL/GenBank/DDBJ whole genome shotgun (WGS) entry which is preliminary data.</text>
</comment>
<dbReference type="InterPro" id="IPR032732">
    <property type="entry name" value="SPATA6_N"/>
</dbReference>
<dbReference type="EMBL" id="JAHRIM010081133">
    <property type="protein sequence ID" value="MEQ2275223.1"/>
    <property type="molecule type" value="Genomic_DNA"/>
</dbReference>
<feature type="domain" description="Spermatogenesis-associated protein 6 N-terminal" evidence="4">
    <location>
        <begin position="22"/>
        <end position="160"/>
    </location>
</feature>
<keyword evidence="2" id="KW-0597">Phosphoprotein</keyword>
<sequence>MVAMKKKVNSNKNHQRSLRCTVYLDIQTVTCPGVLLHKKNEIYLSVRLMGQYKKTPCLPPVFPLLFNHRMVFVKTFSGVVDPADVADLLEADTTVFELIQLVPPEGEILATVEECSRDFLYPGPRLVAREEAAERDILMKRSSTFPGISPKVEFATVSVIEESGGRDSWAPSPNCCRSPVRPLLTSSQQRSTKKSSPLGKTDGDNSDFFVWKDWEEKLNVKAAGTNCALTSTSRRSLFATPSDWSPQRNNYRKHSDTRASVDAGYQRPTVSSRARTLSSYTHRKMCQLSEDTRQRLSHLQLGPHYFRKETESKPPFLVPGCSNASGMGTSSSSALNSSMHRRSVSFSAGHTDSSLTGSYRQRTERIESPSVRVQTSLKTQSRHEPKIKSPMRGSASVRSSLAGSEPGGLLNVRDRLQTGPSYWEQIHSRVQRILQTHKITWDHRGSCDF</sequence>
<evidence type="ECO:0000313" key="6">
    <source>
        <dbReference type="Proteomes" id="UP001444071"/>
    </source>
</evidence>
<name>A0ABV0X005_9TELE</name>
<proteinExistence type="inferred from homology"/>
<organism evidence="5 6">
    <name type="scientific">Xenotaenia resolanae</name>
    <dbReference type="NCBI Taxonomy" id="208358"/>
    <lineage>
        <taxon>Eukaryota</taxon>
        <taxon>Metazoa</taxon>
        <taxon>Chordata</taxon>
        <taxon>Craniata</taxon>
        <taxon>Vertebrata</taxon>
        <taxon>Euteleostomi</taxon>
        <taxon>Actinopterygii</taxon>
        <taxon>Neopterygii</taxon>
        <taxon>Teleostei</taxon>
        <taxon>Neoteleostei</taxon>
        <taxon>Acanthomorphata</taxon>
        <taxon>Ovalentaria</taxon>
        <taxon>Atherinomorphae</taxon>
        <taxon>Cyprinodontiformes</taxon>
        <taxon>Goodeidae</taxon>
        <taxon>Xenotaenia</taxon>
    </lineage>
</organism>
<comment type="similarity">
    <text evidence="1">Belongs to the SPATA6 family.</text>
</comment>
<feature type="compositionally biased region" description="Polar residues" evidence="3">
    <location>
        <begin position="268"/>
        <end position="278"/>
    </location>
</feature>
<feature type="compositionally biased region" description="Polar residues" evidence="3">
    <location>
        <begin position="344"/>
        <end position="360"/>
    </location>
</feature>
<gene>
    <name evidence="5" type="ORF">XENORESO_000362</name>
</gene>
<evidence type="ECO:0000256" key="1">
    <source>
        <dbReference type="ARBA" id="ARBA00006215"/>
    </source>
</evidence>
<evidence type="ECO:0000259" key="4">
    <source>
        <dbReference type="Pfam" id="PF14909"/>
    </source>
</evidence>
<dbReference type="InterPro" id="IPR042769">
    <property type="entry name" value="SPATA6_fam"/>
</dbReference>
<feature type="region of interest" description="Disordered" evidence="3">
    <location>
        <begin position="238"/>
        <end position="278"/>
    </location>
</feature>
<evidence type="ECO:0000256" key="3">
    <source>
        <dbReference type="SAM" id="MobiDB-lite"/>
    </source>
</evidence>
<reference evidence="5 6" key="1">
    <citation type="submission" date="2021-06" db="EMBL/GenBank/DDBJ databases">
        <authorList>
            <person name="Palmer J.M."/>
        </authorList>
    </citation>
    <scope>NUCLEOTIDE SEQUENCE [LARGE SCALE GENOMIC DNA]</scope>
    <source>
        <strain evidence="5 6">XR_2019</strain>
        <tissue evidence="5">Muscle</tissue>
    </source>
</reference>
<evidence type="ECO:0000256" key="2">
    <source>
        <dbReference type="ARBA" id="ARBA00022553"/>
    </source>
</evidence>